<comment type="caution">
    <text evidence="4">The sequence shown here is derived from an EMBL/GenBank/DDBJ whole genome shotgun (WGS) entry which is preliminary data.</text>
</comment>
<dbReference type="RefSeq" id="WP_240831366.1">
    <property type="nucleotide sequence ID" value="NZ_JAKWBL010000003.1"/>
</dbReference>
<sequence length="206" mass="23796">MYFVKTPAWLKVIFNAYTWHIRTKERELYLTFDDGPHPAATPFVLEQLEKFNAKATFFCLGKNVLEYNAIYEQIIKKGHSIGNHTNNHLNGWNVTHDEYINNIDLASTYIKSDLFRPPYGRISRKAGRTLLQKNYKIVMWDVLSGDFDAKISPEKCSANVVNKAKNGSIIVFHDSQKAFKNMSYALPLVLEYFSSKGFVFKSLKRN</sequence>
<evidence type="ECO:0000313" key="4">
    <source>
        <dbReference type="EMBL" id="MCH5599432.1"/>
    </source>
</evidence>
<feature type="domain" description="NodB homology" evidence="3">
    <location>
        <begin position="26"/>
        <end position="201"/>
    </location>
</feature>
<gene>
    <name evidence="4" type="ORF">MKP09_16710</name>
</gene>
<dbReference type="SUPFAM" id="SSF88713">
    <property type="entry name" value="Glycoside hydrolase/deacetylase"/>
    <property type="match status" value="1"/>
</dbReference>
<dbReference type="EMBL" id="JAKWBL010000003">
    <property type="protein sequence ID" value="MCH5599432.1"/>
    <property type="molecule type" value="Genomic_DNA"/>
</dbReference>
<dbReference type="PANTHER" id="PTHR10587:SF133">
    <property type="entry name" value="CHITIN DEACETYLASE 1-RELATED"/>
    <property type="match status" value="1"/>
</dbReference>
<evidence type="ECO:0000256" key="2">
    <source>
        <dbReference type="ARBA" id="ARBA00022801"/>
    </source>
</evidence>
<evidence type="ECO:0000259" key="3">
    <source>
        <dbReference type="PROSITE" id="PS51677"/>
    </source>
</evidence>
<protein>
    <submittedName>
        <fullName evidence="4">Polysaccharide deacetylase family protein</fullName>
    </submittedName>
</protein>
<dbReference type="InterPro" id="IPR002509">
    <property type="entry name" value="NODB_dom"/>
</dbReference>
<evidence type="ECO:0000256" key="1">
    <source>
        <dbReference type="ARBA" id="ARBA00022723"/>
    </source>
</evidence>
<dbReference type="PROSITE" id="PS51677">
    <property type="entry name" value="NODB"/>
    <property type="match status" value="1"/>
</dbReference>
<reference evidence="4 5" key="1">
    <citation type="submission" date="2022-02" db="EMBL/GenBank/DDBJ databases">
        <authorList>
            <person name="Min J."/>
        </authorList>
    </citation>
    <scope>NUCLEOTIDE SEQUENCE [LARGE SCALE GENOMIC DNA]</scope>
    <source>
        <strain evidence="4 5">GR10-1</strain>
    </source>
</reference>
<accession>A0ABS9SM45</accession>
<name>A0ABS9SM45_9BACT</name>
<dbReference type="InterPro" id="IPR011330">
    <property type="entry name" value="Glyco_hydro/deAcase_b/a-brl"/>
</dbReference>
<dbReference type="Pfam" id="PF01522">
    <property type="entry name" value="Polysacc_deac_1"/>
    <property type="match status" value="1"/>
</dbReference>
<dbReference type="InterPro" id="IPR050248">
    <property type="entry name" value="Polysacc_deacetylase_ArnD"/>
</dbReference>
<proteinExistence type="predicted"/>
<dbReference type="Proteomes" id="UP001202248">
    <property type="component" value="Unassembled WGS sequence"/>
</dbReference>
<dbReference type="CDD" id="cd10917">
    <property type="entry name" value="CE4_NodB_like_6s_7s"/>
    <property type="match status" value="1"/>
</dbReference>
<dbReference type="Gene3D" id="3.20.20.370">
    <property type="entry name" value="Glycoside hydrolase/deacetylase"/>
    <property type="match status" value="1"/>
</dbReference>
<keyword evidence="5" id="KW-1185">Reference proteome</keyword>
<dbReference type="PANTHER" id="PTHR10587">
    <property type="entry name" value="GLYCOSYL TRANSFERASE-RELATED"/>
    <property type="match status" value="1"/>
</dbReference>
<keyword evidence="2" id="KW-0378">Hydrolase</keyword>
<organism evidence="4 5">
    <name type="scientific">Niabella ginsengisoli</name>
    <dbReference type="NCBI Taxonomy" id="522298"/>
    <lineage>
        <taxon>Bacteria</taxon>
        <taxon>Pseudomonadati</taxon>
        <taxon>Bacteroidota</taxon>
        <taxon>Chitinophagia</taxon>
        <taxon>Chitinophagales</taxon>
        <taxon>Chitinophagaceae</taxon>
        <taxon>Niabella</taxon>
    </lineage>
</organism>
<evidence type="ECO:0000313" key="5">
    <source>
        <dbReference type="Proteomes" id="UP001202248"/>
    </source>
</evidence>
<keyword evidence="1" id="KW-0479">Metal-binding</keyword>